<keyword evidence="1" id="KW-0472">Membrane</keyword>
<dbReference type="Proteomes" id="UP000031737">
    <property type="component" value="Unassembled WGS sequence"/>
</dbReference>
<dbReference type="VEuPathDB" id="TriTrypDB:TRSC58_07521"/>
<evidence type="ECO:0000313" key="2">
    <source>
        <dbReference type="EMBL" id="ESL04921.1"/>
    </source>
</evidence>
<feature type="transmembrane region" description="Helical" evidence="1">
    <location>
        <begin position="37"/>
        <end position="55"/>
    </location>
</feature>
<sequence length="97" mass="11010">MCCGAGAPAVAVIFFFLCFLLLRWGKGREPCRMGPPFFFVVVSCASLFWALSASSTRGVAPQRKKEITASTRTVQLRVRRKKCSHRMSPRRRCRRIT</sequence>
<feature type="transmembrane region" description="Helical" evidence="1">
    <location>
        <begin position="6"/>
        <end position="25"/>
    </location>
</feature>
<organism evidence="2 3">
    <name type="scientific">Trypanosoma rangeli SC58</name>
    <dbReference type="NCBI Taxonomy" id="429131"/>
    <lineage>
        <taxon>Eukaryota</taxon>
        <taxon>Discoba</taxon>
        <taxon>Euglenozoa</taxon>
        <taxon>Kinetoplastea</taxon>
        <taxon>Metakinetoplastina</taxon>
        <taxon>Trypanosomatida</taxon>
        <taxon>Trypanosomatidae</taxon>
        <taxon>Trypanosoma</taxon>
        <taxon>Herpetosoma</taxon>
    </lineage>
</organism>
<evidence type="ECO:0000256" key="1">
    <source>
        <dbReference type="SAM" id="Phobius"/>
    </source>
</evidence>
<evidence type="ECO:0000313" key="3">
    <source>
        <dbReference type="Proteomes" id="UP000031737"/>
    </source>
</evidence>
<name>A0A061ISZ6_TRYRA</name>
<proteinExistence type="predicted"/>
<reference evidence="2 3" key="1">
    <citation type="submission" date="2013-07" db="EMBL/GenBank/DDBJ databases">
        <authorList>
            <person name="Stoco P.H."/>
            <person name="Wagner G."/>
            <person name="Gerber A."/>
            <person name="Zaha A."/>
            <person name="Thompson C."/>
            <person name="Bartholomeu D.C."/>
            <person name="Luckemeyer D.D."/>
            <person name="Bahia D."/>
            <person name="Loreto E."/>
            <person name="Prestes E.B."/>
            <person name="Lima F.M."/>
            <person name="Rodrigues-Luiz G."/>
            <person name="Vallejo G.A."/>
            <person name="Filho J.F."/>
            <person name="Monteiro K.M."/>
            <person name="Tyler K.M."/>
            <person name="de Almeida L.G."/>
            <person name="Ortiz M.F."/>
            <person name="Siervo M.A."/>
            <person name="de Moraes M.H."/>
            <person name="Cunha O.L."/>
            <person name="Mendonca-Neto R."/>
            <person name="Silva R."/>
            <person name="Teixeira S.M."/>
            <person name="Murta S.M."/>
            <person name="Sincero T.C."/>
            <person name="Mendes T.A."/>
            <person name="Urmenyi T.P."/>
            <person name="Silva V.G."/>
            <person name="da Rocha W.D."/>
            <person name="Andersson B."/>
            <person name="Romanha A.J."/>
            <person name="Steindel M."/>
            <person name="de Vasconcelos A.T."/>
            <person name="Grisard E.C."/>
        </authorList>
    </citation>
    <scope>NUCLEOTIDE SEQUENCE [LARGE SCALE GENOMIC DNA]</scope>
    <source>
        <strain evidence="2 3">SC58</strain>
    </source>
</reference>
<keyword evidence="3" id="KW-1185">Reference proteome</keyword>
<dbReference type="EMBL" id="AUPL01007964">
    <property type="protein sequence ID" value="ESL04921.1"/>
    <property type="molecule type" value="Genomic_DNA"/>
</dbReference>
<comment type="caution">
    <text evidence="2">The sequence shown here is derived from an EMBL/GenBank/DDBJ whole genome shotgun (WGS) entry which is preliminary data.</text>
</comment>
<accession>A0A061ISZ6</accession>
<gene>
    <name evidence="2" type="ORF">TRSC58_07521</name>
</gene>
<keyword evidence="1" id="KW-0812">Transmembrane</keyword>
<dbReference type="AlphaFoldDB" id="A0A061ISZ6"/>
<keyword evidence="1" id="KW-1133">Transmembrane helix</keyword>
<protein>
    <submittedName>
        <fullName evidence="2">Uncharacterized protein</fullName>
    </submittedName>
</protein>